<evidence type="ECO:0000256" key="2">
    <source>
        <dbReference type="ARBA" id="ARBA00022679"/>
    </source>
</evidence>
<dbReference type="GO" id="GO:0016757">
    <property type="term" value="F:glycosyltransferase activity"/>
    <property type="evidence" value="ECO:0007669"/>
    <property type="project" value="UniProtKB-KW"/>
</dbReference>
<dbReference type="Proteomes" id="UP000649753">
    <property type="component" value="Unassembled WGS sequence"/>
</dbReference>
<dbReference type="EMBL" id="JADBEB010000001">
    <property type="protein sequence ID" value="MBE1487198.1"/>
    <property type="molecule type" value="Genomic_DNA"/>
</dbReference>
<protein>
    <submittedName>
        <fullName evidence="5">Glycosyltransferase involved in cell wall biosynthesis</fullName>
    </submittedName>
</protein>
<dbReference type="PANTHER" id="PTHR12526">
    <property type="entry name" value="GLYCOSYLTRANSFERASE"/>
    <property type="match status" value="1"/>
</dbReference>
<evidence type="ECO:0000313" key="6">
    <source>
        <dbReference type="Proteomes" id="UP000649753"/>
    </source>
</evidence>
<dbReference type="SUPFAM" id="SSF53756">
    <property type="entry name" value="UDP-Glycosyltransferase/glycogen phosphorylase"/>
    <property type="match status" value="1"/>
</dbReference>
<evidence type="ECO:0000259" key="4">
    <source>
        <dbReference type="Pfam" id="PF13439"/>
    </source>
</evidence>
<keyword evidence="6" id="KW-1185">Reference proteome</keyword>
<feature type="domain" description="Glycosyl transferase family 1" evidence="3">
    <location>
        <begin position="188"/>
        <end position="320"/>
    </location>
</feature>
<evidence type="ECO:0000313" key="5">
    <source>
        <dbReference type="EMBL" id="MBE1487198.1"/>
    </source>
</evidence>
<dbReference type="AlphaFoldDB" id="A0A927QZ41"/>
<dbReference type="RefSeq" id="WP_404825589.1">
    <property type="nucleotide sequence ID" value="NZ_JADBEB010000001.1"/>
</dbReference>
<comment type="caution">
    <text evidence="5">The sequence shown here is derived from an EMBL/GenBank/DDBJ whole genome shotgun (WGS) entry which is preliminary data.</text>
</comment>
<dbReference type="InterPro" id="IPR001296">
    <property type="entry name" value="Glyco_trans_1"/>
</dbReference>
<dbReference type="Pfam" id="PF13439">
    <property type="entry name" value="Glyco_transf_4"/>
    <property type="match status" value="1"/>
</dbReference>
<sequence>MTKNPSEGPLPTSRLRIAMVVPPWYELPPRGYGGLEQVCSALVDALAAKGHEVTLFGAGTGTGTAAHFVGTVPELQHHRLGQALPELAHLSRVNRMISPDSFDIVHDHTTVGPYAAAERSVPTLTTVHGMPAGELGEVLGDIDPRVGLVAISHTQRRLAPELGWAATIHNGISTAGLVTKSAPGMGPVLWLARFSADKGPDLAIEACRTAGLPLVLAGKCDSRAERQYLEQVIEPMVGSDVTVLRNPDRDATVRLMLAARALIMPIRWEEPFGMVMVEAMATGTPVVALNRGAVPELIRHGETGLICDEAEDLAPALIDVARLDPGVCAAHVRRNFSAERMADDYERAYRAWATPQPHAEQASTPSVAW</sequence>
<reference evidence="5" key="1">
    <citation type="submission" date="2020-10" db="EMBL/GenBank/DDBJ databases">
        <title>Sequencing the genomes of 1000 actinobacteria strains.</title>
        <authorList>
            <person name="Klenk H.-P."/>
        </authorList>
    </citation>
    <scope>NUCLEOTIDE SEQUENCE</scope>
    <source>
        <strain evidence="5">DSM 46832</strain>
    </source>
</reference>
<evidence type="ECO:0000259" key="3">
    <source>
        <dbReference type="Pfam" id="PF00534"/>
    </source>
</evidence>
<dbReference type="InterPro" id="IPR028098">
    <property type="entry name" value="Glyco_trans_4-like_N"/>
</dbReference>
<dbReference type="PANTHER" id="PTHR12526:SF595">
    <property type="entry name" value="BLL5217 PROTEIN"/>
    <property type="match status" value="1"/>
</dbReference>
<organism evidence="5 6">
    <name type="scientific">Plantactinospora soyae</name>
    <dbReference type="NCBI Taxonomy" id="1544732"/>
    <lineage>
        <taxon>Bacteria</taxon>
        <taxon>Bacillati</taxon>
        <taxon>Actinomycetota</taxon>
        <taxon>Actinomycetes</taxon>
        <taxon>Micromonosporales</taxon>
        <taxon>Micromonosporaceae</taxon>
        <taxon>Plantactinospora</taxon>
    </lineage>
</organism>
<dbReference type="Gene3D" id="3.40.50.2000">
    <property type="entry name" value="Glycogen Phosphorylase B"/>
    <property type="match status" value="2"/>
</dbReference>
<dbReference type="CDD" id="cd03802">
    <property type="entry name" value="GT4_AviGT4-like"/>
    <property type="match status" value="1"/>
</dbReference>
<keyword evidence="2" id="KW-0808">Transferase</keyword>
<gene>
    <name evidence="5" type="ORF">H4W31_002836</name>
</gene>
<dbReference type="Pfam" id="PF00534">
    <property type="entry name" value="Glycos_transf_1"/>
    <property type="match status" value="1"/>
</dbReference>
<accession>A0A927QZ41</accession>
<feature type="domain" description="Glycosyltransferase subfamily 4-like N-terminal" evidence="4">
    <location>
        <begin position="32"/>
        <end position="173"/>
    </location>
</feature>
<evidence type="ECO:0000256" key="1">
    <source>
        <dbReference type="ARBA" id="ARBA00022676"/>
    </source>
</evidence>
<proteinExistence type="predicted"/>
<name>A0A927QZ41_9ACTN</name>
<keyword evidence="1" id="KW-0328">Glycosyltransferase</keyword>